<reference evidence="2" key="1">
    <citation type="submission" date="2021-01" db="EMBL/GenBank/DDBJ databases">
        <title>Whole genome shotgun sequence of Virgisporangium aurantiacum NBRC 16421.</title>
        <authorList>
            <person name="Komaki H."/>
            <person name="Tamura T."/>
        </authorList>
    </citation>
    <scope>NUCLEOTIDE SEQUENCE</scope>
    <source>
        <strain evidence="2">NBRC 16421</strain>
    </source>
</reference>
<protein>
    <submittedName>
        <fullName evidence="2">CHAT domain-containing protein</fullName>
    </submittedName>
</protein>
<dbReference type="Gene3D" id="1.25.40.10">
    <property type="entry name" value="Tetratricopeptide repeat domain"/>
    <property type="match status" value="1"/>
</dbReference>
<keyword evidence="3" id="KW-1185">Reference proteome</keyword>
<evidence type="ECO:0000313" key="2">
    <source>
        <dbReference type="EMBL" id="GIJ57466.1"/>
    </source>
</evidence>
<dbReference type="InterPro" id="IPR011990">
    <property type="entry name" value="TPR-like_helical_dom_sf"/>
</dbReference>
<name>A0A8J3Z4M7_9ACTN</name>
<dbReference type="Pfam" id="PF12770">
    <property type="entry name" value="CHAT"/>
    <property type="match status" value="1"/>
</dbReference>
<dbReference type="SUPFAM" id="SSF48452">
    <property type="entry name" value="TPR-like"/>
    <property type="match status" value="1"/>
</dbReference>
<dbReference type="InterPro" id="IPR024983">
    <property type="entry name" value="CHAT_dom"/>
</dbReference>
<sequence>MFRVDMASIESGVMEADSDRLLRLALARPSEAIAAADAVLTGAPGAEAASIARQVRAIVLRDRGQIAAAIPELRDALALARRTGRVARVAEVQASLGVTLGLAGRTSAALDLLDEAATASSGLLTGRVLMRRGGMLREVGRYREALADLHRAIASMRRGGDLVWEARARSHRAQVYLALGQARRADRDITEAGRRLAAAGQEYEAAIATQNRAHIAFHVDDLPRALGLLDEAAARFAALSVPAPDLSATRSTMLLAAGLAHEALAVAEDAVQRHATAPALRRAELLFAAARAATEVGEVTLAVARATVARDLFRAQRRPWWQARTSFLLLQARYRGDERGPSLARRTARIAARLDALGAEEAPAAHLLAAELAGPAVRDRHLARAAEFRKQGPISGRPVGWLAHALRAEATGDGRRTLAACRQGLAATAEHLYTLGATELRAHAAARGAHLATIAQQHALRRGDARTLLIWSEQWRAVALAAPPARPPDDPHLAADLAALRHVMRELQLARAAGAGTAALQAERHRLEGSVRTRTRRTAGGPRRGAAGLTSVADLLDELDGHRMIELVAVDDVLYAVTLTGRRVRLHEVGPLAAAVREVELARSMLRRLAYERPYAAGLDGLAEAGERLERALLGPAAADTDEGPLVLIPPGRLHAVPWALIPSLRRTPVRVVPSAVVWLRARRAHPPRSRRTVVVIGPGLDSAASEAREIGRLVPGTVVLGDGLATADRTLAALNGAWTAHVAAHGTFRRENPLFSALHLDDGPLTVYDLARLRRAPFRLILSSCDSALAAHVGGDELLGMVGALVSLGTVSLLASVVPVNDAATSRLMLRIHRELGDGTSFASALLAARGGETDDPVAVATAMSFVALGC</sequence>
<feature type="domain" description="CHAT" evidence="1">
    <location>
        <begin position="624"/>
        <end position="853"/>
    </location>
</feature>
<accession>A0A8J3Z4M7</accession>
<proteinExistence type="predicted"/>
<evidence type="ECO:0000259" key="1">
    <source>
        <dbReference type="Pfam" id="PF12770"/>
    </source>
</evidence>
<gene>
    <name evidence="2" type="ORF">Vau01_049820</name>
</gene>
<comment type="caution">
    <text evidence="2">The sequence shown here is derived from an EMBL/GenBank/DDBJ whole genome shotgun (WGS) entry which is preliminary data.</text>
</comment>
<organism evidence="2 3">
    <name type="scientific">Virgisporangium aurantiacum</name>
    <dbReference type="NCBI Taxonomy" id="175570"/>
    <lineage>
        <taxon>Bacteria</taxon>
        <taxon>Bacillati</taxon>
        <taxon>Actinomycetota</taxon>
        <taxon>Actinomycetes</taxon>
        <taxon>Micromonosporales</taxon>
        <taxon>Micromonosporaceae</taxon>
        <taxon>Virgisporangium</taxon>
    </lineage>
</organism>
<dbReference type="AlphaFoldDB" id="A0A8J3Z4M7"/>
<evidence type="ECO:0000313" key="3">
    <source>
        <dbReference type="Proteomes" id="UP000612585"/>
    </source>
</evidence>
<dbReference type="Proteomes" id="UP000612585">
    <property type="component" value="Unassembled WGS sequence"/>
</dbReference>
<dbReference type="EMBL" id="BOPG01000031">
    <property type="protein sequence ID" value="GIJ57466.1"/>
    <property type="molecule type" value="Genomic_DNA"/>
</dbReference>